<proteinExistence type="predicted"/>
<dbReference type="VEuPathDB" id="PiroplasmaDB:BBOV_III011310"/>
<organism evidence="1 2">
    <name type="scientific">Babesia bovis</name>
    <dbReference type="NCBI Taxonomy" id="5865"/>
    <lineage>
        <taxon>Eukaryota</taxon>
        <taxon>Sar</taxon>
        <taxon>Alveolata</taxon>
        <taxon>Apicomplexa</taxon>
        <taxon>Aconoidasida</taxon>
        <taxon>Piroplasmida</taxon>
        <taxon>Babesiidae</taxon>
        <taxon>Babesia</taxon>
    </lineage>
</organism>
<reference evidence="2" key="2">
    <citation type="journal article" date="2020" name="Data Brief">
        <title>Transcriptome dataset of Babesia bovis life stages within vertebrate and invertebrate hosts.</title>
        <authorList>
            <person name="Ueti M.W."/>
            <person name="Johnson W.C."/>
            <person name="Kappmeyer L.S."/>
            <person name="Herndon D.R."/>
            <person name="Mousel M.R."/>
            <person name="Reif K.E."/>
            <person name="Taus N.S."/>
            <person name="Ifeonu O.O."/>
            <person name="Silva J.C."/>
            <person name="Suarez C.E."/>
            <person name="Brayton K.A."/>
        </authorList>
    </citation>
    <scope>NUCLEOTIDE SEQUENCE [LARGE SCALE GENOMIC DNA]</scope>
</reference>
<keyword evidence="2" id="KW-1185">Reference proteome</keyword>
<dbReference type="InParanoid" id="A7AQ49"/>
<comment type="caution">
    <text evidence="1">The sequence shown here is derived from an EMBL/GenBank/DDBJ whole genome shotgun (WGS) entry which is preliminary data.</text>
</comment>
<gene>
    <name evidence="1" type="ORF">BBOV_III011310</name>
</gene>
<dbReference type="AlphaFoldDB" id="A7AQ49"/>
<sequence>MLTTSYYYNMTNRKVTLFIKAHIWAILCSLFVHSIKIDLLDDNFPPNVNAYHGSFQEGGLYRLIQCIDVDLDAVVYGNLLIAKVPQGSARDMYVYIEEYKIQSKVIICITFIDMILEICKSRRYYRYKIFGFAEASHQIMKSVKDPIFLEIDMTMEKMHHQLRCELRPEGEHGAPWYSVRPQYIIGKDNRFRCRRFASRFLISQILNVDYRNNGIYPPSSLIGYFKGFSRSCSEEHCIVTVLDQYEFMYEIVIPPTINGIFRPRNIYETMVEIDPHMQRRLSPDKTLIEIDISSIKQNRDDLVILANLKRGKWLYTQYTIIPYRYPLYEIACVISTEDISTIYCPTGQTVVTHVEVFDHIIHKWRYIVIHTVKFNEGNDMNDYDIYKRIDDEEGVKYFDVGNNFCKEPYMLMLNNISTEEGGDEGLHTACMGQVLNVTTSA</sequence>
<dbReference type="GeneID" id="5480511"/>
<dbReference type="Proteomes" id="UP000002173">
    <property type="component" value="Unassembled WGS sequence"/>
</dbReference>
<dbReference type="EMBL" id="AAXT01000001">
    <property type="protein sequence ID" value="EDO08683.1"/>
    <property type="molecule type" value="Genomic_DNA"/>
</dbReference>
<reference evidence="2" key="3">
    <citation type="journal article" date="2021" name="Int. J. Parasitol.">
        <title>Comparative analysis of gene expression between Babesia bovis blood stages and kinetes allowed by improved genome annotation.</title>
        <authorList>
            <person name="Ueti M.W."/>
            <person name="Johnson W.C."/>
            <person name="Kappmeyer L.S."/>
            <person name="Herndon D.R."/>
            <person name="Mousel M.R."/>
            <person name="Reif K.E."/>
            <person name="Taus N.S."/>
            <person name="Ifeonu O.O."/>
            <person name="Silva J.C."/>
            <person name="Suarez C.E."/>
            <person name="Brayton K.A."/>
        </authorList>
    </citation>
    <scope>NUCLEOTIDE SEQUENCE [LARGE SCALE GENOMIC DNA]</scope>
</reference>
<evidence type="ECO:0000313" key="2">
    <source>
        <dbReference type="Proteomes" id="UP000002173"/>
    </source>
</evidence>
<evidence type="ECO:0000313" key="1">
    <source>
        <dbReference type="EMBL" id="EDO08683.1"/>
    </source>
</evidence>
<reference evidence="1 2" key="1">
    <citation type="journal article" date="2007" name="PLoS Pathog.">
        <title>Genome sequence of Babesia bovis and comparative analysis of apicomplexan hemoprotozoa.</title>
        <authorList>
            <person name="Brayton K.A."/>
            <person name="Lau A.O.T."/>
            <person name="Herndon D.R."/>
            <person name="Hannick L."/>
            <person name="Kappmeyer L.S."/>
            <person name="Berens S.J."/>
            <person name="Bidwell S.L."/>
            <person name="Brown W.C."/>
            <person name="Crabtree J."/>
            <person name="Fadrosh D."/>
            <person name="Feldblum T."/>
            <person name="Forberger H.A."/>
            <person name="Haas B.J."/>
            <person name="Howell J.M."/>
            <person name="Khouri H."/>
            <person name="Koo H."/>
            <person name="Mann D.J."/>
            <person name="Norimine J."/>
            <person name="Paulsen I.T."/>
            <person name="Radune D."/>
            <person name="Ren Q."/>
            <person name="Smith R.K. Jr."/>
            <person name="Suarez C.E."/>
            <person name="White O."/>
            <person name="Wortman J.R."/>
            <person name="Knowles D.P. Jr."/>
            <person name="McElwain T.F."/>
            <person name="Nene V.M."/>
        </authorList>
    </citation>
    <scope>NUCLEOTIDE SEQUENCE [LARGE SCALE GENOMIC DNA]</scope>
    <source>
        <strain evidence="1">T2Bo</strain>
    </source>
</reference>
<name>A7AQ49_BABBO</name>
<dbReference type="RefSeq" id="XP_001612251.1">
    <property type="nucleotide sequence ID" value="XM_001612201.1"/>
</dbReference>
<dbReference type="KEGG" id="bbo:BBOV_III011310"/>
<protein>
    <submittedName>
        <fullName evidence="1">Uncharacterized protein</fullName>
    </submittedName>
</protein>
<accession>A7AQ49</accession>